<comment type="caution">
    <text evidence="1">The sequence shown here is derived from an EMBL/GenBank/DDBJ whole genome shotgun (WGS) entry which is preliminary data.</text>
</comment>
<gene>
    <name evidence="1" type="ORF">O6H91_22G049300</name>
</gene>
<evidence type="ECO:0000313" key="1">
    <source>
        <dbReference type="EMBL" id="KAJ7516249.1"/>
    </source>
</evidence>
<organism evidence="1 2">
    <name type="scientific">Diphasiastrum complanatum</name>
    <name type="common">Issler's clubmoss</name>
    <name type="synonym">Lycopodium complanatum</name>
    <dbReference type="NCBI Taxonomy" id="34168"/>
    <lineage>
        <taxon>Eukaryota</taxon>
        <taxon>Viridiplantae</taxon>
        <taxon>Streptophyta</taxon>
        <taxon>Embryophyta</taxon>
        <taxon>Tracheophyta</taxon>
        <taxon>Lycopodiopsida</taxon>
        <taxon>Lycopodiales</taxon>
        <taxon>Lycopodiaceae</taxon>
        <taxon>Lycopodioideae</taxon>
        <taxon>Diphasiastrum</taxon>
    </lineage>
</organism>
<sequence>MALETCFMPNSAAAALQSLRAMRPRVLQTLVTDSSGYGALLDKMEEHQWEGGAGSHAEQIRKIEEILPLDLLVQCFLRLTSFKDMARASTVSKLWRDGIRQSLAYRDKLSFWGWRADDDAVSNLVEEATNLKELDISASGWGCRITDYGLRRISQSKCCGNLISISLWGLTAISDSGVTELVSRAHALKHLNVGGTFITDVCLVAMATLSKQLEVLNLWGCRHVTEQGLLYIVQGCCKLRTINIWGLTISSSCLMGLVKANPRIQLKRSRAEA</sequence>
<proteinExistence type="predicted"/>
<dbReference type="EMBL" id="CM055113">
    <property type="protein sequence ID" value="KAJ7516249.1"/>
    <property type="molecule type" value="Genomic_DNA"/>
</dbReference>
<accession>A0ACC2AH38</accession>
<keyword evidence="2" id="KW-1185">Reference proteome</keyword>
<evidence type="ECO:0000313" key="2">
    <source>
        <dbReference type="Proteomes" id="UP001162992"/>
    </source>
</evidence>
<protein>
    <submittedName>
        <fullName evidence="1">Uncharacterized protein</fullName>
    </submittedName>
</protein>
<name>A0ACC2AH38_DIPCM</name>
<dbReference type="Proteomes" id="UP001162992">
    <property type="component" value="Chromosome 22"/>
</dbReference>
<reference evidence="2" key="1">
    <citation type="journal article" date="2024" name="Proc. Natl. Acad. Sci. U.S.A.">
        <title>Extraordinary preservation of gene collinearity over three hundred million years revealed in homosporous lycophytes.</title>
        <authorList>
            <person name="Li C."/>
            <person name="Wickell D."/>
            <person name="Kuo L.Y."/>
            <person name="Chen X."/>
            <person name="Nie B."/>
            <person name="Liao X."/>
            <person name="Peng D."/>
            <person name="Ji J."/>
            <person name="Jenkins J."/>
            <person name="Williams M."/>
            <person name="Shu S."/>
            <person name="Plott C."/>
            <person name="Barry K."/>
            <person name="Rajasekar S."/>
            <person name="Grimwood J."/>
            <person name="Han X."/>
            <person name="Sun S."/>
            <person name="Hou Z."/>
            <person name="He W."/>
            <person name="Dai G."/>
            <person name="Sun C."/>
            <person name="Schmutz J."/>
            <person name="Leebens-Mack J.H."/>
            <person name="Li F.W."/>
            <person name="Wang L."/>
        </authorList>
    </citation>
    <scope>NUCLEOTIDE SEQUENCE [LARGE SCALE GENOMIC DNA]</scope>
    <source>
        <strain evidence="2">cv. PW_Plant_1</strain>
    </source>
</reference>